<dbReference type="PANTHER" id="PTHR30522">
    <property type="entry name" value="NUCLEOSIDE TRIPHOSPHATE PYROPHOSPHOHYDROLASE"/>
    <property type="match status" value="1"/>
</dbReference>
<feature type="domain" description="NTP pyrophosphohydrolase MazG-like" evidence="5">
    <location>
        <begin position="33"/>
        <end position="106"/>
    </location>
</feature>
<evidence type="ECO:0000313" key="6">
    <source>
        <dbReference type="EMBL" id="QDO98814.1"/>
    </source>
</evidence>
<comment type="similarity">
    <text evidence="2">Belongs to the nucleoside triphosphate pyrophosphohydrolase family.</text>
</comment>
<dbReference type="SUPFAM" id="SSF101386">
    <property type="entry name" value="all-alpha NTP pyrophosphatases"/>
    <property type="match status" value="2"/>
</dbReference>
<dbReference type="GO" id="GO:0006203">
    <property type="term" value="P:dGTP catabolic process"/>
    <property type="evidence" value="ECO:0007669"/>
    <property type="project" value="TreeGrafter"/>
</dbReference>
<evidence type="ECO:0000256" key="4">
    <source>
        <dbReference type="ARBA" id="ARBA00074799"/>
    </source>
</evidence>
<dbReference type="PANTHER" id="PTHR30522:SF0">
    <property type="entry name" value="NUCLEOSIDE TRIPHOSPHATE PYROPHOSPHOHYDROLASE"/>
    <property type="match status" value="1"/>
</dbReference>
<dbReference type="FunFam" id="1.10.287.1080:FF:000003">
    <property type="entry name" value="Nucleoside triphosphate pyrophosphohydrolase"/>
    <property type="match status" value="1"/>
</dbReference>
<evidence type="ECO:0000259" key="5">
    <source>
        <dbReference type="Pfam" id="PF03819"/>
    </source>
</evidence>
<organism evidence="6 7">
    <name type="scientific">Ferrovibrio terrae</name>
    <dbReference type="NCBI Taxonomy" id="2594003"/>
    <lineage>
        <taxon>Bacteria</taxon>
        <taxon>Pseudomonadati</taxon>
        <taxon>Pseudomonadota</taxon>
        <taxon>Alphaproteobacteria</taxon>
        <taxon>Rhodospirillales</taxon>
        <taxon>Rhodospirillaceae</taxon>
        <taxon>Ferrovibrio</taxon>
    </lineage>
</organism>
<dbReference type="CDD" id="cd11529">
    <property type="entry name" value="NTP-PPase_MazG_Cterm"/>
    <property type="match status" value="1"/>
</dbReference>
<dbReference type="KEGG" id="fer:FNB15_16720"/>
<accession>A0A516H4V7</accession>
<dbReference type="GO" id="GO:0046052">
    <property type="term" value="P:UTP catabolic process"/>
    <property type="evidence" value="ECO:0007669"/>
    <property type="project" value="TreeGrafter"/>
</dbReference>
<dbReference type="InterPro" id="IPR048015">
    <property type="entry name" value="NTP-PPase_MazG-like_N"/>
</dbReference>
<dbReference type="Gene3D" id="1.10.287.1080">
    <property type="entry name" value="MazG-like"/>
    <property type="match status" value="2"/>
</dbReference>
<name>A0A516H4V7_9PROT</name>
<dbReference type="AlphaFoldDB" id="A0A516H4V7"/>
<dbReference type="CDD" id="cd11528">
    <property type="entry name" value="NTP-PPase_MazG_Nterm"/>
    <property type="match status" value="1"/>
</dbReference>
<evidence type="ECO:0000256" key="3">
    <source>
        <dbReference type="ARBA" id="ARBA00066372"/>
    </source>
</evidence>
<evidence type="ECO:0000256" key="1">
    <source>
        <dbReference type="ARBA" id="ARBA00052141"/>
    </source>
</evidence>
<dbReference type="GO" id="GO:0006950">
    <property type="term" value="P:response to stress"/>
    <property type="evidence" value="ECO:0007669"/>
    <property type="project" value="UniProtKB-ARBA"/>
</dbReference>
<dbReference type="GO" id="GO:0046081">
    <property type="term" value="P:dUTP catabolic process"/>
    <property type="evidence" value="ECO:0007669"/>
    <property type="project" value="TreeGrafter"/>
</dbReference>
<dbReference type="GO" id="GO:0046061">
    <property type="term" value="P:dATP catabolic process"/>
    <property type="evidence" value="ECO:0007669"/>
    <property type="project" value="TreeGrafter"/>
</dbReference>
<dbReference type="NCBIfam" id="TIGR00444">
    <property type="entry name" value="mazG"/>
    <property type="match status" value="1"/>
</dbReference>
<reference evidence="6 7" key="1">
    <citation type="submission" date="2019-07" db="EMBL/GenBank/DDBJ databases">
        <title>Genome sequencing for Ferrovibrio sp. K5.</title>
        <authorList>
            <person name="Park S.-J."/>
        </authorList>
    </citation>
    <scope>NUCLEOTIDE SEQUENCE [LARGE SCALE GENOMIC DNA]</scope>
    <source>
        <strain evidence="6 7">K5</strain>
    </source>
</reference>
<dbReference type="Proteomes" id="UP000317496">
    <property type="component" value="Chromosome"/>
</dbReference>
<dbReference type="EC" id="3.6.1.8" evidence="3"/>
<dbReference type="EMBL" id="CP041636">
    <property type="protein sequence ID" value="QDO98814.1"/>
    <property type="molecule type" value="Genomic_DNA"/>
</dbReference>
<keyword evidence="6" id="KW-0378">Hydrolase</keyword>
<dbReference type="OrthoDB" id="9808939at2"/>
<evidence type="ECO:0000313" key="7">
    <source>
        <dbReference type="Proteomes" id="UP000317496"/>
    </source>
</evidence>
<dbReference type="GO" id="GO:0047693">
    <property type="term" value="F:ATP diphosphatase activity"/>
    <property type="evidence" value="ECO:0007669"/>
    <property type="project" value="UniProtKB-EC"/>
</dbReference>
<dbReference type="InterPro" id="IPR011551">
    <property type="entry name" value="NTP_PyrPHydrolase_MazG"/>
</dbReference>
<dbReference type="FunFam" id="1.10.287.1080:FF:000001">
    <property type="entry name" value="Nucleoside triphosphate pyrophosphohydrolase"/>
    <property type="match status" value="1"/>
</dbReference>
<dbReference type="InterPro" id="IPR048011">
    <property type="entry name" value="NTP-PPase_MazG-like_C"/>
</dbReference>
<proteinExistence type="inferred from homology"/>
<gene>
    <name evidence="6" type="primary">mazG</name>
    <name evidence="6" type="ORF">FNB15_16720</name>
</gene>
<protein>
    <recommendedName>
        <fullName evidence="4">Nucleoside triphosphate pyrophosphohydrolase</fullName>
        <ecNumber evidence="3">3.6.1.8</ecNumber>
    </recommendedName>
</protein>
<feature type="domain" description="NTP pyrophosphohydrolase MazG-like" evidence="5">
    <location>
        <begin position="179"/>
        <end position="240"/>
    </location>
</feature>
<dbReference type="NCBIfam" id="NF007113">
    <property type="entry name" value="PRK09562.1"/>
    <property type="match status" value="1"/>
</dbReference>
<comment type="catalytic activity">
    <reaction evidence="1">
        <text>ATP + H2O = AMP + diphosphate + H(+)</text>
        <dbReference type="Rhea" id="RHEA:14245"/>
        <dbReference type="ChEBI" id="CHEBI:15377"/>
        <dbReference type="ChEBI" id="CHEBI:15378"/>
        <dbReference type="ChEBI" id="CHEBI:30616"/>
        <dbReference type="ChEBI" id="CHEBI:33019"/>
        <dbReference type="ChEBI" id="CHEBI:456215"/>
        <dbReference type="EC" id="3.6.1.8"/>
    </reaction>
</comment>
<dbReference type="InterPro" id="IPR004518">
    <property type="entry name" value="MazG-like_dom"/>
</dbReference>
<dbReference type="RefSeq" id="WP_144069795.1">
    <property type="nucleotide sequence ID" value="NZ_CP041636.1"/>
</dbReference>
<dbReference type="GO" id="GO:0046047">
    <property type="term" value="P:TTP catabolic process"/>
    <property type="evidence" value="ECO:0007669"/>
    <property type="project" value="TreeGrafter"/>
</dbReference>
<keyword evidence="7" id="KW-1185">Reference proteome</keyword>
<evidence type="ECO:0000256" key="2">
    <source>
        <dbReference type="ARBA" id="ARBA00061115"/>
    </source>
</evidence>
<dbReference type="GO" id="GO:0046076">
    <property type="term" value="P:dTTP catabolic process"/>
    <property type="evidence" value="ECO:0007669"/>
    <property type="project" value="TreeGrafter"/>
</dbReference>
<dbReference type="Pfam" id="PF03819">
    <property type="entry name" value="MazG"/>
    <property type="match status" value="2"/>
</dbReference>
<sequence>MTASHDLTSLAELLRIMARLRDPDGGCPWDLEQSFATIAPYTIEEAYEVEDAIARNDLPALKDELGDLLLQVVFHARMAEEAGHFAFPDVAAGIADKMVRRHPHVFGDVNADHPETVSANWESIKAAERAAKAEAAVDHGLSAVLAGVTPGLPALLRAVKLQNRAARVGFDWPDKRPVLAKIREELEELEVEIESGGSDRIEEEFGDFLFVVANLARHLKLDPEASLRAANRKFERRFSHMEIILNSEGKQLAECDLDTMDAAWNKAKLLENQQK</sequence>